<reference evidence="2" key="1">
    <citation type="submission" date="2016-10" db="EMBL/GenBank/DDBJ databases">
        <authorList>
            <person name="Varghese N."/>
            <person name="Submissions S."/>
        </authorList>
    </citation>
    <scope>NUCLEOTIDE SEQUENCE [LARGE SCALE GENOMIC DNA]</scope>
    <source>
        <strain evidence="2">ATCC 43811</strain>
    </source>
</reference>
<dbReference type="EMBL" id="FOKY01000007">
    <property type="protein sequence ID" value="SFB82405.1"/>
    <property type="molecule type" value="Genomic_DNA"/>
</dbReference>
<accession>A0A1I1E590</accession>
<keyword evidence="2" id="KW-1185">Reference proteome</keyword>
<gene>
    <name evidence="1" type="ORF">SAMN02745150_00965</name>
</gene>
<evidence type="ECO:0000313" key="1">
    <source>
        <dbReference type="EMBL" id="SFB82405.1"/>
    </source>
</evidence>
<proteinExistence type="predicted"/>
<sequence>MILKPAFQRFHNLIVEISPEFTFGGPAGRGMLALIYRPSIYYFNSIGLDPSKYYFHNRESVILKARDFFFRHDIKLGYSLTGRGMSFAVVSLLEHTLSSGRLVRAGIFGAFS</sequence>
<protein>
    <submittedName>
        <fullName evidence="1">Uncharacterized protein</fullName>
    </submittedName>
</protein>
<dbReference type="Proteomes" id="UP000240042">
    <property type="component" value="Unassembled WGS sequence"/>
</dbReference>
<dbReference type="OrthoDB" id="308547at2"/>
<evidence type="ECO:0000313" key="2">
    <source>
        <dbReference type="Proteomes" id="UP000240042"/>
    </source>
</evidence>
<dbReference type="RefSeq" id="WP_092319179.1">
    <property type="nucleotide sequence ID" value="NZ_FOKY01000007.1"/>
</dbReference>
<dbReference type="AlphaFoldDB" id="A0A1I1E590"/>
<organism evidence="1 2">
    <name type="scientific">Brevinema andersonii</name>
    <dbReference type="NCBI Taxonomy" id="34097"/>
    <lineage>
        <taxon>Bacteria</taxon>
        <taxon>Pseudomonadati</taxon>
        <taxon>Spirochaetota</taxon>
        <taxon>Spirochaetia</taxon>
        <taxon>Brevinematales</taxon>
        <taxon>Brevinemataceae</taxon>
        <taxon>Brevinema</taxon>
    </lineage>
</organism>
<name>A0A1I1E590_BREAD</name>